<dbReference type="PANTHER" id="PTHR11586">
    <property type="entry name" value="TRNA-AMINOACYLATION COFACTOR ARC1 FAMILY MEMBER"/>
    <property type="match status" value="1"/>
</dbReference>
<comment type="caution">
    <text evidence="5">The sequence shown here is derived from an EMBL/GenBank/DDBJ whole genome shotgun (WGS) entry which is preliminary data.</text>
</comment>
<sequence length="115" mass="12616">MSNSPTITFDELTKVDIRVGRVISALPFPEGKRSTHILQIDFGEELGVKKSLARLAPNYEFDSLVGRQVMAVVNLAPRQIGSHRSEVLTLGVNDAEGNVVLIIPDQETPCGVRLY</sequence>
<evidence type="ECO:0000313" key="5">
    <source>
        <dbReference type="EMBL" id="MCC9630373.1"/>
    </source>
</evidence>
<organism evidence="5 6">
    <name type="scientific">Blastopirellula sediminis</name>
    <dbReference type="NCBI Taxonomy" id="2894196"/>
    <lineage>
        <taxon>Bacteria</taxon>
        <taxon>Pseudomonadati</taxon>
        <taxon>Planctomycetota</taxon>
        <taxon>Planctomycetia</taxon>
        <taxon>Pirellulales</taxon>
        <taxon>Pirellulaceae</taxon>
        <taxon>Blastopirellula</taxon>
    </lineage>
</organism>
<dbReference type="FunFam" id="2.40.50.140:FF:000165">
    <property type="entry name" value="Chaperone CsaA"/>
    <property type="match status" value="1"/>
</dbReference>
<keyword evidence="2 3" id="KW-0694">RNA-binding</keyword>
<dbReference type="InterPro" id="IPR051270">
    <property type="entry name" value="Tyrosine-tRNA_ligase_regulator"/>
</dbReference>
<dbReference type="CDD" id="cd02798">
    <property type="entry name" value="tRNA_bind_CsaA"/>
    <property type="match status" value="1"/>
</dbReference>
<name>A0A9X1SHG3_9BACT</name>
<feature type="domain" description="TRNA-binding" evidence="4">
    <location>
        <begin position="11"/>
        <end position="115"/>
    </location>
</feature>
<keyword evidence="6" id="KW-1185">Reference proteome</keyword>
<evidence type="ECO:0000313" key="6">
    <source>
        <dbReference type="Proteomes" id="UP001139103"/>
    </source>
</evidence>
<accession>A0A9X1SHG3</accession>
<dbReference type="Pfam" id="PF01588">
    <property type="entry name" value="tRNA_bind"/>
    <property type="match status" value="1"/>
</dbReference>
<dbReference type="PROSITE" id="PS50886">
    <property type="entry name" value="TRBD"/>
    <property type="match status" value="1"/>
</dbReference>
<proteinExistence type="predicted"/>
<evidence type="ECO:0000259" key="4">
    <source>
        <dbReference type="PROSITE" id="PS50886"/>
    </source>
</evidence>
<gene>
    <name evidence="5" type="ORF">LOC68_18420</name>
</gene>
<dbReference type="InterPro" id="IPR002547">
    <property type="entry name" value="tRNA-bd_dom"/>
</dbReference>
<dbReference type="NCBIfam" id="NF007495">
    <property type="entry name" value="PRK10089.1-4"/>
    <property type="match status" value="1"/>
</dbReference>
<dbReference type="Gene3D" id="2.40.50.140">
    <property type="entry name" value="Nucleic acid-binding proteins"/>
    <property type="match status" value="1"/>
</dbReference>
<dbReference type="AlphaFoldDB" id="A0A9X1SHG3"/>
<dbReference type="GO" id="GO:0000049">
    <property type="term" value="F:tRNA binding"/>
    <property type="evidence" value="ECO:0007669"/>
    <property type="project" value="UniProtKB-UniRule"/>
</dbReference>
<dbReference type="InterPro" id="IPR012340">
    <property type="entry name" value="NA-bd_OB-fold"/>
</dbReference>
<keyword evidence="1 3" id="KW-0820">tRNA-binding</keyword>
<evidence type="ECO:0000256" key="3">
    <source>
        <dbReference type="PROSITE-ProRule" id="PRU00209"/>
    </source>
</evidence>
<dbReference type="NCBIfam" id="NF007494">
    <property type="entry name" value="PRK10089.1-3"/>
    <property type="match status" value="1"/>
</dbReference>
<dbReference type="EMBL" id="JAJKFT010000010">
    <property type="protein sequence ID" value="MCC9630373.1"/>
    <property type="molecule type" value="Genomic_DNA"/>
</dbReference>
<reference evidence="5" key="1">
    <citation type="submission" date="2021-11" db="EMBL/GenBank/DDBJ databases">
        <title>Genome sequence.</title>
        <authorList>
            <person name="Sun Q."/>
        </authorList>
    </citation>
    <scope>NUCLEOTIDE SEQUENCE</scope>
    <source>
        <strain evidence="5">JC732</strain>
    </source>
</reference>
<dbReference type="SUPFAM" id="SSF50249">
    <property type="entry name" value="Nucleic acid-binding proteins"/>
    <property type="match status" value="1"/>
</dbReference>
<dbReference type="RefSeq" id="WP_230221459.1">
    <property type="nucleotide sequence ID" value="NZ_JAJKFT010000010.1"/>
</dbReference>
<protein>
    <submittedName>
        <fullName evidence="5">tRNA-binding protein</fullName>
    </submittedName>
</protein>
<dbReference type="PANTHER" id="PTHR11586:SF37">
    <property type="entry name" value="TRNA-BINDING DOMAIN-CONTAINING PROTEIN"/>
    <property type="match status" value="1"/>
</dbReference>
<evidence type="ECO:0000256" key="2">
    <source>
        <dbReference type="ARBA" id="ARBA00022884"/>
    </source>
</evidence>
<dbReference type="Proteomes" id="UP001139103">
    <property type="component" value="Unassembled WGS sequence"/>
</dbReference>
<evidence type="ECO:0000256" key="1">
    <source>
        <dbReference type="ARBA" id="ARBA00022555"/>
    </source>
</evidence>